<dbReference type="Pfam" id="PF07715">
    <property type="entry name" value="Plug"/>
    <property type="match status" value="1"/>
</dbReference>
<dbReference type="Gene3D" id="2.170.130.10">
    <property type="entry name" value="TonB-dependent receptor, plug domain"/>
    <property type="match status" value="1"/>
</dbReference>
<dbReference type="GO" id="GO:0030246">
    <property type="term" value="F:carbohydrate binding"/>
    <property type="evidence" value="ECO:0007669"/>
    <property type="project" value="InterPro"/>
</dbReference>
<dbReference type="CDD" id="cd01347">
    <property type="entry name" value="ligand_gated_channel"/>
    <property type="match status" value="1"/>
</dbReference>
<dbReference type="Pfam" id="PF00593">
    <property type="entry name" value="TonB_dep_Rec_b-barrel"/>
    <property type="match status" value="1"/>
</dbReference>
<dbReference type="GO" id="GO:0044718">
    <property type="term" value="P:siderophore transmembrane transport"/>
    <property type="evidence" value="ECO:0007669"/>
    <property type="project" value="TreeGrafter"/>
</dbReference>
<dbReference type="InterPro" id="IPR012910">
    <property type="entry name" value="Plug_dom"/>
</dbReference>
<dbReference type="Proteomes" id="UP001056426">
    <property type="component" value="Chromosome"/>
</dbReference>
<evidence type="ECO:0000256" key="2">
    <source>
        <dbReference type="ARBA" id="ARBA00022448"/>
    </source>
</evidence>
<feature type="signal peptide" evidence="12">
    <location>
        <begin position="1"/>
        <end position="19"/>
    </location>
</feature>
<keyword evidence="2 10" id="KW-0813">Transport</keyword>
<evidence type="ECO:0000256" key="1">
    <source>
        <dbReference type="ARBA" id="ARBA00004571"/>
    </source>
</evidence>
<keyword evidence="9 10" id="KW-0998">Cell outer membrane</keyword>
<feature type="chain" id="PRO_5039946934" evidence="12">
    <location>
        <begin position="20"/>
        <end position="705"/>
    </location>
</feature>
<dbReference type="InterPro" id="IPR036942">
    <property type="entry name" value="Beta-barrel_TonB_sf"/>
</dbReference>
<name>A0A9J6ZNH8_9BACT</name>
<dbReference type="InterPro" id="IPR013784">
    <property type="entry name" value="Carb-bd-like_fold"/>
</dbReference>
<keyword evidence="16" id="KW-1185">Reference proteome</keyword>
<evidence type="ECO:0000256" key="3">
    <source>
        <dbReference type="ARBA" id="ARBA00022452"/>
    </source>
</evidence>
<dbReference type="PANTHER" id="PTHR30069:SF29">
    <property type="entry name" value="HEMOGLOBIN AND HEMOGLOBIN-HAPTOGLOBIN-BINDING PROTEIN 1-RELATED"/>
    <property type="match status" value="1"/>
</dbReference>
<reference evidence="15" key="2">
    <citation type="submission" date="2022-06" db="EMBL/GenBank/DDBJ databases">
        <title>Xiashengella guii gen. nov. sp. nov., a bacterium isolated form anaerobic digestion tank.</title>
        <authorList>
            <person name="Huang H."/>
        </authorList>
    </citation>
    <scope>NUCLEOTIDE SEQUENCE</scope>
    <source>
        <strain evidence="15">Ai-910</strain>
    </source>
</reference>
<evidence type="ECO:0000256" key="12">
    <source>
        <dbReference type="SAM" id="SignalP"/>
    </source>
</evidence>
<evidence type="ECO:0000256" key="10">
    <source>
        <dbReference type="PROSITE-ProRule" id="PRU01360"/>
    </source>
</evidence>
<accession>A0A9J6ZNH8</accession>
<dbReference type="KEGG" id="alkq:M9189_10285"/>
<keyword evidence="8 15" id="KW-0675">Receptor</keyword>
<evidence type="ECO:0000256" key="4">
    <source>
        <dbReference type="ARBA" id="ARBA00022692"/>
    </source>
</evidence>
<dbReference type="Pfam" id="PF13715">
    <property type="entry name" value="CarbopepD_reg_2"/>
    <property type="match status" value="1"/>
</dbReference>
<keyword evidence="5 12" id="KW-0732">Signal</keyword>
<gene>
    <name evidence="15" type="ORF">M9189_10285</name>
</gene>
<feature type="domain" description="TonB-dependent receptor plug" evidence="14">
    <location>
        <begin position="118"/>
        <end position="222"/>
    </location>
</feature>
<dbReference type="PANTHER" id="PTHR30069">
    <property type="entry name" value="TONB-DEPENDENT OUTER MEMBRANE RECEPTOR"/>
    <property type="match status" value="1"/>
</dbReference>
<evidence type="ECO:0000259" key="13">
    <source>
        <dbReference type="Pfam" id="PF00593"/>
    </source>
</evidence>
<evidence type="ECO:0000256" key="5">
    <source>
        <dbReference type="ARBA" id="ARBA00022729"/>
    </source>
</evidence>
<dbReference type="InterPro" id="IPR039426">
    <property type="entry name" value="TonB-dep_rcpt-like"/>
</dbReference>
<evidence type="ECO:0000313" key="16">
    <source>
        <dbReference type="Proteomes" id="UP001056426"/>
    </source>
</evidence>
<evidence type="ECO:0000313" key="15">
    <source>
        <dbReference type="EMBL" id="URW79241.1"/>
    </source>
</evidence>
<dbReference type="Gene3D" id="2.60.40.1120">
    <property type="entry name" value="Carboxypeptidase-like, regulatory domain"/>
    <property type="match status" value="1"/>
</dbReference>
<comment type="subcellular location">
    <subcellularLocation>
        <location evidence="1 10">Cell outer membrane</location>
        <topology evidence="1 10">Multi-pass membrane protein</topology>
    </subcellularLocation>
</comment>
<reference evidence="15" key="1">
    <citation type="submission" date="2022-05" db="EMBL/GenBank/DDBJ databases">
        <authorList>
            <person name="Sun X."/>
        </authorList>
    </citation>
    <scope>NUCLEOTIDE SEQUENCE</scope>
    <source>
        <strain evidence="15">Ai-910</strain>
    </source>
</reference>
<dbReference type="GO" id="GO:0009279">
    <property type="term" value="C:cell outer membrane"/>
    <property type="evidence" value="ECO:0007669"/>
    <property type="project" value="UniProtKB-SubCell"/>
</dbReference>
<comment type="similarity">
    <text evidence="10 11">Belongs to the TonB-dependent receptor family.</text>
</comment>
<dbReference type="SUPFAM" id="SSF56935">
    <property type="entry name" value="Porins"/>
    <property type="match status" value="1"/>
</dbReference>
<protein>
    <submittedName>
        <fullName evidence="15">TonB-dependent receptor</fullName>
    </submittedName>
</protein>
<keyword evidence="7 10" id="KW-0472">Membrane</keyword>
<dbReference type="AlphaFoldDB" id="A0A9J6ZNH8"/>
<dbReference type="Gene3D" id="2.40.170.20">
    <property type="entry name" value="TonB-dependent receptor, beta-barrel domain"/>
    <property type="match status" value="1"/>
</dbReference>
<evidence type="ECO:0000256" key="6">
    <source>
        <dbReference type="ARBA" id="ARBA00023077"/>
    </source>
</evidence>
<evidence type="ECO:0000256" key="8">
    <source>
        <dbReference type="ARBA" id="ARBA00023170"/>
    </source>
</evidence>
<organism evidence="15 16">
    <name type="scientific">Xiashengella succiniciproducens</name>
    <dbReference type="NCBI Taxonomy" id="2949635"/>
    <lineage>
        <taxon>Bacteria</taxon>
        <taxon>Pseudomonadati</taxon>
        <taxon>Bacteroidota</taxon>
        <taxon>Bacteroidia</taxon>
        <taxon>Marinilabiliales</taxon>
        <taxon>Marinilabiliaceae</taxon>
        <taxon>Xiashengella</taxon>
    </lineage>
</organism>
<sequence length="705" mass="78967">MYKLTSLLLALLCPIISFANEVYSIKGLVTDNENRPMPGAHILVSGTSLGVASAPDGSFIIDNLPSGTYTLNTSFAGYNTEYITIQVPSEEPVLINLRPAVYNINQIVVTGTRNPKPLKDSPVLTQVLTTGSLEAADMPEVATALENTLPGIEFSYGAYGSNINMFGLSGNYVLFLRDGNRLAGENNGNIDYSRLTLLGTDRIEIVRGASSVLYGSNAMAGVVNIISAPQMDPVSVEIYSRQSNFNTNLTEAKAGFKLGDFVSRTTYKYNHTDGYDLNDLAYDGRTLERTTTHRLAQQFRWTPGHRLEMEAAGSIFKSHVDASLPLRNNKLNDDKDIVIGGKYHINRNSTLEAVWHYDNYRIFEKENQDLSLQYDNRYQNARLTGDIKINNSTRLVAGVEYQEEALEAPRSRIYDKIYNHEQVGYAQSEFTVNPNFTLTAGFRVNFISDHGSHTTWQSAAMYKAGAVTLRANVGTGYRAPTLKEKHMVYQAPTSFPIYVYGNPDLQPETSLYTAVSAEVSFTSLNFSVNVYRNSVREMIIEVMRPYNPSQDPVMDYYYENIENAEIKGVELIFLWKPVNRIIVRGGYGYTHSHDLKIDRQLTGSRKHNGNININYGFRHKYLSAINLQGNYYGAMTRSIYDQDTGEETTDDLDHFTLWKALITVKAAQPLSIQFGVDNIFNFTDPETFATFSPGRTIFVSARFSL</sequence>
<evidence type="ECO:0000256" key="11">
    <source>
        <dbReference type="RuleBase" id="RU003357"/>
    </source>
</evidence>
<dbReference type="PROSITE" id="PS52016">
    <property type="entry name" value="TONB_DEPENDENT_REC_3"/>
    <property type="match status" value="1"/>
</dbReference>
<dbReference type="GO" id="GO:0015344">
    <property type="term" value="F:siderophore uptake transmembrane transporter activity"/>
    <property type="evidence" value="ECO:0007669"/>
    <property type="project" value="TreeGrafter"/>
</dbReference>
<evidence type="ECO:0000256" key="7">
    <source>
        <dbReference type="ARBA" id="ARBA00023136"/>
    </source>
</evidence>
<dbReference type="InterPro" id="IPR000531">
    <property type="entry name" value="Beta-barrel_TonB"/>
</dbReference>
<dbReference type="EMBL" id="CP098400">
    <property type="protein sequence ID" value="URW79241.1"/>
    <property type="molecule type" value="Genomic_DNA"/>
</dbReference>
<dbReference type="InterPro" id="IPR037066">
    <property type="entry name" value="Plug_dom_sf"/>
</dbReference>
<keyword evidence="3 10" id="KW-1134">Transmembrane beta strand</keyword>
<dbReference type="RefSeq" id="WP_250722976.1">
    <property type="nucleotide sequence ID" value="NZ_CP098400.1"/>
</dbReference>
<evidence type="ECO:0000256" key="9">
    <source>
        <dbReference type="ARBA" id="ARBA00023237"/>
    </source>
</evidence>
<keyword evidence="4 10" id="KW-0812">Transmembrane</keyword>
<proteinExistence type="inferred from homology"/>
<feature type="domain" description="TonB-dependent receptor-like beta-barrel" evidence="13">
    <location>
        <begin position="258"/>
        <end position="679"/>
    </location>
</feature>
<keyword evidence="6 11" id="KW-0798">TonB box</keyword>
<dbReference type="SUPFAM" id="SSF49452">
    <property type="entry name" value="Starch-binding domain-like"/>
    <property type="match status" value="1"/>
</dbReference>
<evidence type="ECO:0000259" key="14">
    <source>
        <dbReference type="Pfam" id="PF07715"/>
    </source>
</evidence>